<dbReference type="PANTHER" id="PTHR33050:SF7">
    <property type="entry name" value="RIBONUCLEASE H"/>
    <property type="match status" value="1"/>
</dbReference>
<dbReference type="PANTHER" id="PTHR33050">
    <property type="entry name" value="REVERSE TRANSCRIPTASE DOMAIN-CONTAINING PROTEIN"/>
    <property type="match status" value="1"/>
</dbReference>
<protein>
    <submittedName>
        <fullName evidence="1">17706_t:CDS:1</fullName>
    </submittedName>
</protein>
<evidence type="ECO:0000313" key="1">
    <source>
        <dbReference type="EMBL" id="CAG8805210.1"/>
    </source>
</evidence>
<proteinExistence type="predicted"/>
<sequence>LKKEVFELLNQMWGPHTIDRMASEHSTHLARFNSRWHCPTTKVIDCFTQDWRKEINYVCVPLGQLDQVFHHVIECQAITTIIVPIWISAPWWPIMLHHSH</sequence>
<comment type="caution">
    <text evidence="1">The sequence shown here is derived from an EMBL/GenBank/DDBJ whole genome shotgun (WGS) entry which is preliminary data.</text>
</comment>
<accession>A0A9N9K104</accession>
<gene>
    <name evidence="1" type="ORF">CPELLU_LOCUS18078</name>
</gene>
<keyword evidence="2" id="KW-1185">Reference proteome</keyword>
<dbReference type="EMBL" id="CAJVQA010034030">
    <property type="protein sequence ID" value="CAG8805210.1"/>
    <property type="molecule type" value="Genomic_DNA"/>
</dbReference>
<reference evidence="1" key="1">
    <citation type="submission" date="2021-06" db="EMBL/GenBank/DDBJ databases">
        <authorList>
            <person name="Kallberg Y."/>
            <person name="Tangrot J."/>
            <person name="Rosling A."/>
        </authorList>
    </citation>
    <scope>NUCLEOTIDE SEQUENCE</scope>
    <source>
        <strain evidence="1">FL966</strain>
    </source>
</reference>
<dbReference type="OrthoDB" id="5949486at2759"/>
<name>A0A9N9K104_9GLOM</name>
<dbReference type="AlphaFoldDB" id="A0A9N9K104"/>
<organism evidence="1 2">
    <name type="scientific">Cetraspora pellucida</name>
    <dbReference type="NCBI Taxonomy" id="1433469"/>
    <lineage>
        <taxon>Eukaryota</taxon>
        <taxon>Fungi</taxon>
        <taxon>Fungi incertae sedis</taxon>
        <taxon>Mucoromycota</taxon>
        <taxon>Glomeromycotina</taxon>
        <taxon>Glomeromycetes</taxon>
        <taxon>Diversisporales</taxon>
        <taxon>Gigasporaceae</taxon>
        <taxon>Cetraspora</taxon>
    </lineage>
</organism>
<dbReference type="InterPro" id="IPR052055">
    <property type="entry name" value="Hepadnavirus_pol/RT"/>
</dbReference>
<evidence type="ECO:0000313" key="2">
    <source>
        <dbReference type="Proteomes" id="UP000789759"/>
    </source>
</evidence>
<feature type="non-terminal residue" evidence="1">
    <location>
        <position position="1"/>
    </location>
</feature>
<dbReference type="Proteomes" id="UP000789759">
    <property type="component" value="Unassembled WGS sequence"/>
</dbReference>